<feature type="domain" description="Amine oxidase" evidence="1">
    <location>
        <begin position="12"/>
        <end position="415"/>
    </location>
</feature>
<evidence type="ECO:0000259" key="1">
    <source>
        <dbReference type="Pfam" id="PF01593"/>
    </source>
</evidence>
<dbReference type="InterPro" id="IPR036188">
    <property type="entry name" value="FAD/NAD-bd_sf"/>
</dbReference>
<gene>
    <name evidence="2" type="ordered locus">RGE_28000</name>
</gene>
<dbReference type="eggNOG" id="COG1232">
    <property type="taxonomic scope" value="Bacteria"/>
</dbReference>
<dbReference type="PANTHER" id="PTHR42923">
    <property type="entry name" value="PROTOPORPHYRINOGEN OXIDASE"/>
    <property type="match status" value="1"/>
</dbReference>
<dbReference type="HOGENOM" id="CLU_022687_2_1_4"/>
<evidence type="ECO:0000313" key="3">
    <source>
        <dbReference type="Proteomes" id="UP000007883"/>
    </source>
</evidence>
<dbReference type="AlphaFoldDB" id="I0HT02"/>
<organism evidence="2 3">
    <name type="scientific">Rubrivivax gelatinosus (strain NBRC 100245 / IL144)</name>
    <dbReference type="NCBI Taxonomy" id="983917"/>
    <lineage>
        <taxon>Bacteria</taxon>
        <taxon>Pseudomonadati</taxon>
        <taxon>Pseudomonadota</taxon>
        <taxon>Betaproteobacteria</taxon>
        <taxon>Burkholderiales</taxon>
        <taxon>Sphaerotilaceae</taxon>
        <taxon>Rubrivivax</taxon>
    </lineage>
</organism>
<reference evidence="2 3" key="1">
    <citation type="journal article" date="2012" name="J. Bacteriol.">
        <title>Complete genome sequence of phototrophic betaproteobacterium Rubrivivax gelatinosus IL144.</title>
        <authorList>
            <person name="Nagashima S."/>
            <person name="Kamimura A."/>
            <person name="Shimizu T."/>
            <person name="Nakamura-isaki S."/>
            <person name="Aono E."/>
            <person name="Sakamoto K."/>
            <person name="Ichikawa N."/>
            <person name="Nakazawa H."/>
            <person name="Sekine M."/>
            <person name="Yamazaki S."/>
            <person name="Fujita N."/>
            <person name="Shimada K."/>
            <person name="Hanada S."/>
            <person name="Nagashima K.V.P."/>
        </authorList>
    </citation>
    <scope>NUCLEOTIDE SEQUENCE [LARGE SCALE GENOMIC DNA]</scope>
    <source>
        <strain evidence="3">NBRC 100245 / IL144</strain>
    </source>
</reference>
<evidence type="ECO:0000313" key="2">
    <source>
        <dbReference type="EMBL" id="BAL96139.1"/>
    </source>
</evidence>
<dbReference type="PATRIC" id="fig|983917.3.peg.2729"/>
<proteinExistence type="predicted"/>
<dbReference type="STRING" id="983917.RGE_28000"/>
<protein>
    <submittedName>
        <fullName evidence="2">Putative dehydrogenase</fullName>
    </submittedName>
</protein>
<name>I0HT02_RUBGI</name>
<sequence>MTRVAVIGAGWAGLAAAVRLAAAGAAVTVYEMAPRLGGRARSLADDAGGRLDNGQHILIGAYSRTLALMQDVGADPARLLARGPLVLRRADGGGLALPPGSPVPAFVRAVAGARGWSWPDKLSLLKTATGWAARGFRCAPETTVAALCSGLSPRVRAELIDPLCVAALNTPADEASGAVMLRVLRDALFGGAGAADLLLPRRPLSELLPEPASAWLQAHGAELRCASRVGAIAPTERGWQVDGERYDAVVLAATAVESARLSSAVAPDWSAAAAALRYEPIVTVYLDAPGQSLPSAMTTLREGPEAPAQFAFDHGRLGGTPGRSAWVVSGARPWIERGLDACGAAVLAQASPLLPGARLHRSVADKRATFRCTPGLRRPPARVAARLWAAGDYVEGPYPATLEGAVRAGEAAAAQTLAEIGAAQRRGRA</sequence>
<dbReference type="InterPro" id="IPR050464">
    <property type="entry name" value="Zeta_carotene_desat/Oxidored"/>
</dbReference>
<dbReference type="Gene3D" id="3.50.50.60">
    <property type="entry name" value="FAD/NAD(P)-binding domain"/>
    <property type="match status" value="1"/>
</dbReference>
<dbReference type="PANTHER" id="PTHR42923:SF47">
    <property type="entry name" value="BLR3003 PROTEIN"/>
    <property type="match status" value="1"/>
</dbReference>
<dbReference type="EMBL" id="AP012320">
    <property type="protein sequence ID" value="BAL96139.1"/>
    <property type="molecule type" value="Genomic_DNA"/>
</dbReference>
<dbReference type="KEGG" id="rge:RGE_28000"/>
<dbReference type="Pfam" id="PF01593">
    <property type="entry name" value="Amino_oxidase"/>
    <property type="match status" value="1"/>
</dbReference>
<dbReference type="InterPro" id="IPR002937">
    <property type="entry name" value="Amino_oxidase"/>
</dbReference>
<dbReference type="GO" id="GO:0016491">
    <property type="term" value="F:oxidoreductase activity"/>
    <property type="evidence" value="ECO:0007669"/>
    <property type="project" value="InterPro"/>
</dbReference>
<dbReference type="NCBIfam" id="TIGR03467">
    <property type="entry name" value="HpnE"/>
    <property type="match status" value="1"/>
</dbReference>
<dbReference type="InterPro" id="IPR017830">
    <property type="entry name" value="SQase_HpnE"/>
</dbReference>
<accession>I0HT02</accession>
<dbReference type="Proteomes" id="UP000007883">
    <property type="component" value="Chromosome"/>
</dbReference>
<dbReference type="SUPFAM" id="SSF51905">
    <property type="entry name" value="FAD/NAD(P)-binding domain"/>
    <property type="match status" value="1"/>
</dbReference>
<dbReference type="RefSeq" id="WP_014429001.1">
    <property type="nucleotide sequence ID" value="NC_017075.1"/>
</dbReference>
<dbReference type="PRINTS" id="PR00419">
    <property type="entry name" value="ADXRDTASE"/>
</dbReference>
<keyword evidence="3" id="KW-1185">Reference proteome</keyword>